<dbReference type="InterPro" id="IPR000219">
    <property type="entry name" value="DH_dom"/>
</dbReference>
<feature type="compositionally biased region" description="Polar residues" evidence="1">
    <location>
        <begin position="585"/>
        <end position="602"/>
    </location>
</feature>
<dbReference type="RefSeq" id="XP_022246148.1">
    <property type="nucleotide sequence ID" value="XM_022390440.1"/>
</dbReference>
<dbReference type="Gene3D" id="2.30.29.30">
    <property type="entry name" value="Pleckstrin-homology domain (PH domain)/Phosphotyrosine-binding domain (PTB)"/>
    <property type="match status" value="1"/>
</dbReference>
<evidence type="ECO:0000256" key="1">
    <source>
        <dbReference type="SAM" id="MobiDB-lite"/>
    </source>
</evidence>
<dbReference type="PROSITE" id="PS50003">
    <property type="entry name" value="PH_DOMAIN"/>
    <property type="match status" value="1"/>
</dbReference>
<feature type="compositionally biased region" description="Basic and acidic residues" evidence="1">
    <location>
        <begin position="122"/>
        <end position="134"/>
    </location>
</feature>
<feature type="region of interest" description="Disordered" evidence="1">
    <location>
        <begin position="582"/>
        <end position="612"/>
    </location>
</feature>
<dbReference type="SUPFAM" id="SSF48065">
    <property type="entry name" value="DBL homology domain (DH-domain)"/>
    <property type="match status" value="1"/>
</dbReference>
<dbReference type="InterPro" id="IPR052231">
    <property type="entry name" value="Rho_GEF_signaling-related"/>
</dbReference>
<dbReference type="InterPro" id="IPR035899">
    <property type="entry name" value="DBL_dom_sf"/>
</dbReference>
<dbReference type="SMART" id="SM00233">
    <property type="entry name" value="PH"/>
    <property type="match status" value="1"/>
</dbReference>
<feature type="domain" description="DH" evidence="3">
    <location>
        <begin position="1379"/>
        <end position="1555"/>
    </location>
</feature>
<name>A0ABM1SR92_LIMPO</name>
<feature type="region of interest" description="Disordered" evidence="1">
    <location>
        <begin position="122"/>
        <end position="151"/>
    </location>
</feature>
<dbReference type="InterPro" id="IPR055251">
    <property type="entry name" value="SOS1_NGEF_PH"/>
</dbReference>
<feature type="compositionally biased region" description="Polar residues" evidence="1">
    <location>
        <begin position="1822"/>
        <end position="1841"/>
    </location>
</feature>
<dbReference type="InterPro" id="IPR011993">
    <property type="entry name" value="PH-like_dom_sf"/>
</dbReference>
<dbReference type="InterPro" id="IPR001849">
    <property type="entry name" value="PH_domain"/>
</dbReference>
<dbReference type="SUPFAM" id="SSF50729">
    <property type="entry name" value="PH domain-like"/>
    <property type="match status" value="1"/>
</dbReference>
<dbReference type="Gene3D" id="1.20.900.10">
    <property type="entry name" value="Dbl homology (DH) domain"/>
    <property type="match status" value="1"/>
</dbReference>
<feature type="region of interest" description="Disordered" evidence="1">
    <location>
        <begin position="1218"/>
        <end position="1244"/>
    </location>
</feature>
<evidence type="ECO:0000259" key="2">
    <source>
        <dbReference type="PROSITE" id="PS50003"/>
    </source>
</evidence>
<sequence length="1857" mass="211227">MESKVVSLQLAELFLESYNETNVKTRAFSSDVGSGAKCSTSIKETAMSCVTKATKEFSPRVLPNMDRLVNKTDITELLYGSSLDKSKDYKTFVHSIVCEPMACNVRVPQSTVQKHDEVLKDSHGDELGHSEASLKKAVSSTDLQTPYDTTPSVRHQKLMRAKSTESVIPASISFWNTDLQSCSGAENRFCTNSNFNKHGNVLSRLKLIGSDSDLTLASRESTPSIWGRRVIVQRPKAIRMSTPHLSTFTELEIEPPSRRSFNFISKPSEVARLTQSALSAIYHPFSAVKKTLVRQARDILLCRFFGDFQKFKEEFLTPAASLLGKLQARCQESRNRREQLHTQSKMDLDDLCHSCCELKWSSWPLCVHQRVLVQLGEIDRSLLKPGDFYFCLRQSWSSSYMPSSNNSCLEVVCIYRTLSGIKERVAHESELDILFAMDWIHHPLTPVSPAVLSKPDSEEHLPFLLQNLLVTVERGIERIEWQHVTKNWFCSHTFPSQLLYPADLSGCHGNQAIHMKDSSVQTSPKHYIDSNKRQDAVVCDHTDTDISEVGKYHGCYASSTLQANLQGHDYLLGRSDTGHYDTEYHSSSANEPPSLMSTSNGQARELGDGHNDSTLFHPASITEVSVELRDSEIAVLPGCRDVTGRSVIVVNLNTWQKHRDVTALQVAQLLMYFHTIPRKEVICRGFLVLVDVREVEDPDLTELDETLCLVGMNINNAINSLVIWMKEEECDRRYFLKSQVKYEVVRSWVKLHKFIKKEQLISQMGGSYVYDHKDWVTFRKCIEPFLSGCHFYGRHLVGVLQELRTSRLPSTASLTSQLLEQHRKVVGQTFQDERLRHLEEDGENILKKLDSFRSSTPHNVDYKEGLDRGTVLYNELRRAVKKLRRLAEKRQQKLETYLHLKTLEEESGQVLGWLCGKGVDTLTKHQAMADSLISLKEQEGEFEKFYFLAMRQIEKGNDLMEEASMFGATLSSADGFGKAQSLTSSLGEHIQYFAERLEDTRERLEDSARCYSLLDRSYEWAVEAMKFVSHLKTEKITHPKELMKLIKSLQDYVDNNPPIREEAFKEMLDLATKLENDSLFEQCKIAQARCQDTNDLIKARQATLLRAKQQMEVESLQCSDLPTGSRDSQCFWIPHSTSTPVGEHSGYYHRKPVANTSSSYNFHVGSYTSFPSNCLSVPATKDSFQLDHYMEEKEEQLHGQGLITDDLTTQGPVASISRSKLEARAGNSNQKETPPGGVMKSHSGSSLVGLKEKIAGLVAGAASVQNSAKEGHYYNRPIRKLMRRSHTWQLYEENSQKPNSDIQIPDNNLRLQQVVINSEESFSCSGVSGNISKLPVVESLPLPCGGPVPVNSHLTRTPSFRVRQECDMYIDQQAKTKKQLLLIMREMIHTERDYVKSLEYIIENYIPELLRDDIPQALRGQRSVIFGNIEKIYEFHNHYFLSELERCEDSPFLVGQCFQDYEAQFYLYALYNKNKPKSDSLMVEYGNAFFKKKQLELGDKMDLASYLLKPVQRMGKYALLLKQLLKECPEKISEYQNLKAAEEIVRFQLRHGNDLLAMDALRDCDVNVKEQGRLLRQDEFIVWQGRSRKSLRHVFLFEDLILFSKARRDPERKGHEIYQYKHSIKTSDIGMTEQTGDSPTKFEIWFRKRKLNDTYILQAPNSDVKAAWVQEVSKLLWRQALRNREMRLAEMSSMGIGNKPCLDIKPSEDQISDRLVAVQQSCRVPQFHSSVTVSPNDYLRSNKRPHSIISVSSSSSGSSLSSYTCYGALQLGLDPGDSHVFLQNLIEESHYSAESGIDTDVSMTGECSSDMCGLQHKKPERSNSILSNESLVTNPPSSVHLQSDKQFLEEPDETVTM</sequence>
<dbReference type="CDD" id="cd00160">
    <property type="entry name" value="RhoGEF"/>
    <property type="match status" value="1"/>
</dbReference>
<dbReference type="PANTHER" id="PTHR45845:SF3">
    <property type="entry name" value="PURATROPHIN-1-LIKE, ISOFORM A"/>
    <property type="match status" value="1"/>
</dbReference>
<accession>A0ABM1SR92</accession>
<protein>
    <submittedName>
        <fullName evidence="5">Uncharacterized protein LOC106462819 isoform X1</fullName>
    </submittedName>
</protein>
<feature type="region of interest" description="Disordered" evidence="1">
    <location>
        <begin position="1814"/>
        <end position="1857"/>
    </location>
</feature>
<evidence type="ECO:0000259" key="3">
    <source>
        <dbReference type="PROSITE" id="PS50010"/>
    </source>
</evidence>
<dbReference type="SMART" id="SM00325">
    <property type="entry name" value="RhoGEF"/>
    <property type="match status" value="1"/>
</dbReference>
<dbReference type="GeneID" id="106462819"/>
<organism evidence="4 5">
    <name type="scientific">Limulus polyphemus</name>
    <name type="common">Atlantic horseshoe crab</name>
    <dbReference type="NCBI Taxonomy" id="6850"/>
    <lineage>
        <taxon>Eukaryota</taxon>
        <taxon>Metazoa</taxon>
        <taxon>Ecdysozoa</taxon>
        <taxon>Arthropoda</taxon>
        <taxon>Chelicerata</taxon>
        <taxon>Merostomata</taxon>
        <taxon>Xiphosura</taxon>
        <taxon>Limulidae</taxon>
        <taxon>Limulus</taxon>
    </lineage>
</organism>
<proteinExistence type="predicted"/>
<evidence type="ECO:0000313" key="5">
    <source>
        <dbReference type="RefSeq" id="XP_022246148.1"/>
    </source>
</evidence>
<dbReference type="Proteomes" id="UP000694941">
    <property type="component" value="Unplaced"/>
</dbReference>
<evidence type="ECO:0000313" key="4">
    <source>
        <dbReference type="Proteomes" id="UP000694941"/>
    </source>
</evidence>
<dbReference type="PANTHER" id="PTHR45845">
    <property type="entry name" value="RHO GUANINE NUCLEOTIDE EXCHANGE FACTOR-RELATED"/>
    <property type="match status" value="1"/>
</dbReference>
<reference evidence="5" key="1">
    <citation type="submission" date="2025-08" db="UniProtKB">
        <authorList>
            <consortium name="RefSeq"/>
        </authorList>
    </citation>
    <scope>IDENTIFICATION</scope>
    <source>
        <tissue evidence="5">Muscle</tissue>
    </source>
</reference>
<dbReference type="Pfam" id="PF00621">
    <property type="entry name" value="RhoGEF"/>
    <property type="match status" value="1"/>
</dbReference>
<dbReference type="CDD" id="cd13242">
    <property type="entry name" value="PH_puratrophin-1"/>
    <property type="match status" value="1"/>
</dbReference>
<dbReference type="Gene3D" id="1.20.58.60">
    <property type="match status" value="1"/>
</dbReference>
<feature type="domain" description="PH" evidence="2">
    <location>
        <begin position="1567"/>
        <end position="1677"/>
    </location>
</feature>
<gene>
    <name evidence="5" type="primary">LOC106462819</name>
</gene>
<feature type="compositionally biased region" description="Polar residues" evidence="1">
    <location>
        <begin position="138"/>
        <end position="151"/>
    </location>
</feature>
<dbReference type="Pfam" id="PF22697">
    <property type="entry name" value="SOS1_NGEF_PH"/>
    <property type="match status" value="1"/>
</dbReference>
<dbReference type="PROSITE" id="PS50010">
    <property type="entry name" value="DH_2"/>
    <property type="match status" value="1"/>
</dbReference>
<keyword evidence="4" id="KW-1185">Reference proteome</keyword>